<feature type="signal peptide" evidence="2">
    <location>
        <begin position="1"/>
        <end position="34"/>
    </location>
</feature>
<keyword evidence="4" id="KW-1185">Reference proteome</keyword>
<evidence type="ECO:0000313" key="4">
    <source>
        <dbReference type="Proteomes" id="UP000198704"/>
    </source>
</evidence>
<keyword evidence="2" id="KW-0732">Signal</keyword>
<feature type="region of interest" description="Disordered" evidence="1">
    <location>
        <begin position="229"/>
        <end position="268"/>
    </location>
</feature>
<name>A0A1H0DF52_9HYPH</name>
<dbReference type="Proteomes" id="UP000198704">
    <property type="component" value="Unassembled WGS sequence"/>
</dbReference>
<protein>
    <submittedName>
        <fullName evidence="3">Uncharacterized protein</fullName>
    </submittedName>
</protein>
<accession>A0A1H0DF52</accession>
<organism evidence="3 4">
    <name type="scientific">Methylobacterium phyllostachyos</name>
    <dbReference type="NCBI Taxonomy" id="582672"/>
    <lineage>
        <taxon>Bacteria</taxon>
        <taxon>Pseudomonadati</taxon>
        <taxon>Pseudomonadota</taxon>
        <taxon>Alphaproteobacteria</taxon>
        <taxon>Hyphomicrobiales</taxon>
        <taxon>Methylobacteriaceae</taxon>
        <taxon>Methylobacterium</taxon>
    </lineage>
</organism>
<dbReference type="EMBL" id="FNHS01000010">
    <property type="protein sequence ID" value="SDN68646.1"/>
    <property type="molecule type" value="Genomic_DNA"/>
</dbReference>
<sequence>MPAVTSPSTRRWGRRTGRRARLLALALVPVLMHAAACPAAAGSVAASRGAISMADEPEIPARLTVAPDGRALQLVGDLTAGVAARVSRLLAAHPEIERLDLTSDGGLVEEGAAIGALVAARGLATSVPDACASACTLIFVRGRTRLIAADGRLGFHAPYVIGAHGKPRPVDAAAERAAYRAAGLPPAFVARALAVPPAGIWIPDAAQLCAAGIVTDIVGATDPVPRGTGGATLQRAALASPEAAPRSRDDGGVGGAPREACQRYHHAQ</sequence>
<reference evidence="4" key="1">
    <citation type="submission" date="2016-10" db="EMBL/GenBank/DDBJ databases">
        <authorList>
            <person name="Varghese N."/>
            <person name="Submissions S."/>
        </authorList>
    </citation>
    <scope>NUCLEOTIDE SEQUENCE [LARGE SCALE GENOMIC DNA]</scope>
    <source>
        <strain evidence="4">BL47</strain>
    </source>
</reference>
<dbReference type="RefSeq" id="WP_244507641.1">
    <property type="nucleotide sequence ID" value="NZ_FNHS01000010.1"/>
</dbReference>
<dbReference type="SUPFAM" id="SSF52096">
    <property type="entry name" value="ClpP/crotonase"/>
    <property type="match status" value="1"/>
</dbReference>
<dbReference type="InterPro" id="IPR029045">
    <property type="entry name" value="ClpP/crotonase-like_dom_sf"/>
</dbReference>
<dbReference type="AlphaFoldDB" id="A0A1H0DF52"/>
<evidence type="ECO:0000256" key="1">
    <source>
        <dbReference type="SAM" id="MobiDB-lite"/>
    </source>
</evidence>
<evidence type="ECO:0000313" key="3">
    <source>
        <dbReference type="EMBL" id="SDN68646.1"/>
    </source>
</evidence>
<proteinExistence type="predicted"/>
<feature type="chain" id="PRO_5011575249" evidence="2">
    <location>
        <begin position="35"/>
        <end position="268"/>
    </location>
</feature>
<evidence type="ECO:0000256" key="2">
    <source>
        <dbReference type="SAM" id="SignalP"/>
    </source>
</evidence>
<dbReference type="Gene3D" id="3.90.226.10">
    <property type="entry name" value="2-enoyl-CoA Hydratase, Chain A, domain 1"/>
    <property type="match status" value="1"/>
</dbReference>
<gene>
    <name evidence="3" type="ORF">SAMN05216360_110137</name>
</gene>
<dbReference type="STRING" id="582672.SAMN05216360_110137"/>